<dbReference type="GO" id="GO:0016787">
    <property type="term" value="F:hydrolase activity"/>
    <property type="evidence" value="ECO:0007669"/>
    <property type="project" value="UniProtKB-KW"/>
</dbReference>
<dbReference type="GO" id="GO:0043139">
    <property type="term" value="F:5'-3' DNA helicase activity"/>
    <property type="evidence" value="ECO:0007669"/>
    <property type="project" value="UniProtKB-EC"/>
</dbReference>
<accession>A0A8S2XD04</accession>
<dbReference type="EMBL" id="CAJOBH010074779">
    <property type="protein sequence ID" value="CAF4488852.1"/>
    <property type="molecule type" value="Genomic_DNA"/>
</dbReference>
<evidence type="ECO:0000256" key="2">
    <source>
        <dbReference type="SAM" id="Coils"/>
    </source>
</evidence>
<evidence type="ECO:0000259" key="5">
    <source>
        <dbReference type="Pfam" id="PF14214"/>
    </source>
</evidence>
<dbReference type="AlphaFoldDB" id="A0A8S2XD04"/>
<evidence type="ECO:0000256" key="1">
    <source>
        <dbReference type="RuleBase" id="RU363044"/>
    </source>
</evidence>
<feature type="non-terminal residue" evidence="6">
    <location>
        <position position="955"/>
    </location>
</feature>
<feature type="domain" description="DNA helicase Pif1-like DEAD-box helicase" evidence="4">
    <location>
        <begin position="703"/>
        <end position="770"/>
    </location>
</feature>
<feature type="coiled-coil region" evidence="2">
    <location>
        <begin position="314"/>
        <end position="341"/>
    </location>
</feature>
<organism evidence="6 7">
    <name type="scientific">Rotaria magnacalcarata</name>
    <dbReference type="NCBI Taxonomy" id="392030"/>
    <lineage>
        <taxon>Eukaryota</taxon>
        <taxon>Metazoa</taxon>
        <taxon>Spiralia</taxon>
        <taxon>Gnathifera</taxon>
        <taxon>Rotifera</taxon>
        <taxon>Eurotatoria</taxon>
        <taxon>Bdelloidea</taxon>
        <taxon>Philodinida</taxon>
        <taxon>Philodinidae</taxon>
        <taxon>Rotaria</taxon>
    </lineage>
</organism>
<dbReference type="InterPro" id="IPR027417">
    <property type="entry name" value="P-loop_NTPase"/>
</dbReference>
<dbReference type="Gene3D" id="3.40.50.300">
    <property type="entry name" value="P-loop containing nucleotide triphosphate hydrolases"/>
    <property type="match status" value="1"/>
</dbReference>
<dbReference type="PANTHER" id="PTHR47642">
    <property type="entry name" value="ATP-DEPENDENT DNA HELICASE"/>
    <property type="match status" value="1"/>
</dbReference>
<dbReference type="GO" id="GO:0000723">
    <property type="term" value="P:telomere maintenance"/>
    <property type="evidence" value="ECO:0007669"/>
    <property type="project" value="InterPro"/>
</dbReference>
<comment type="catalytic activity">
    <reaction evidence="1">
        <text>ATP + H2O = ADP + phosphate + H(+)</text>
        <dbReference type="Rhea" id="RHEA:13065"/>
        <dbReference type="ChEBI" id="CHEBI:15377"/>
        <dbReference type="ChEBI" id="CHEBI:15378"/>
        <dbReference type="ChEBI" id="CHEBI:30616"/>
        <dbReference type="ChEBI" id="CHEBI:43474"/>
        <dbReference type="ChEBI" id="CHEBI:456216"/>
        <dbReference type="EC" id="5.6.2.3"/>
    </reaction>
</comment>
<dbReference type="GO" id="GO:0006281">
    <property type="term" value="P:DNA repair"/>
    <property type="evidence" value="ECO:0007669"/>
    <property type="project" value="UniProtKB-KW"/>
</dbReference>
<keyword evidence="1" id="KW-0067">ATP-binding</keyword>
<feature type="non-terminal residue" evidence="6">
    <location>
        <position position="1"/>
    </location>
</feature>
<sequence>WNESDDKPINPAATETLLNDEIEDQNDIGIKFAPAENNRPISILMDMKVDELTFPKIYCGKQRKIRENVKLAYAKIAKSELRMFDRRCDRISKLFFTYKKLQMRKFSDAISITLRKTKNTKNVTVAQMLNRDYVNGLIHHDDAFTFLRCDRSSPAFWELKKKEVMAMNRQLGCPTLCLTLSAAETQWSELIVILNQVLENKVITLEEAKNMNYEKKCDLIRKDPVTCVRYFEHRIKCLWEILSAPCGPFQEFIDKLISVSSKPTQFSEELISLQRHKHSHTCKKYVNGCIKCRFGIPYYPMRETMILEPFSDDEKLTKKEREEINKKKENVMKELEKISKDIDNSLPFDEFLEYINMNEKEYIKMIRVNIKKAKVFLKRAPNDIRINAYNPKIMSLHKGNMDIQFILDPYACLKYCVECINKSENGMSKLLREALNELKKGNNAVRERLRVIANKFLNSSEISAQEAVYHILSISLSISSRSTVFINTNRPENRISMLKSDEILQKLEPDSKNVFYEGLIEMYVNRPDEMKNVCLADFASMYNVSKKKTDNDRIIENSDDEDITENESDNKTAPMKMKDDPENYYREQLMLFLPWTNEGEDLIHINHEERFELCKDIIQQKRSEYIHREANEFEQALAEHMEKKEDEDDIDDTNIEYDQDKNEFLIYEIGNTEGDIFVEMGINTRTGKVEHCNVPKIIPDTEYQQIMRTKKLFGGISVIVLGDFNQLRPVGDKYIFQFNNSYNALVDSPLWSLFELFELTEIMRQKDDKTFAIALSNIAKGTMTGEDIHLLKSRIASTENLETIEDAIRIFRSNVEVDAYNTKVLANLNTEGATANAYDFCIGDGLVSLKEKVLNNVKNLKTTETYGLPLKIDLEVGAKYTLTVNSDTEDGLVNGACGKLVMIDYGKLQKTNETVPCRIWIKFNEEKTGRKARANFHNVMRNRNINSSLTPIEPH</sequence>
<dbReference type="PANTHER" id="PTHR47642:SF5">
    <property type="entry name" value="ATP-DEPENDENT DNA HELICASE"/>
    <property type="match status" value="1"/>
</dbReference>
<keyword evidence="1" id="KW-0234">DNA repair</keyword>
<keyword evidence="1" id="KW-0233">DNA recombination</keyword>
<comment type="cofactor">
    <cofactor evidence="1">
        <name>Mg(2+)</name>
        <dbReference type="ChEBI" id="CHEBI:18420"/>
    </cofactor>
</comment>
<keyword evidence="1" id="KW-0227">DNA damage</keyword>
<reference evidence="6" key="1">
    <citation type="submission" date="2021-02" db="EMBL/GenBank/DDBJ databases">
        <authorList>
            <person name="Nowell W R."/>
        </authorList>
    </citation>
    <scope>NUCLEOTIDE SEQUENCE</scope>
</reference>
<dbReference type="Proteomes" id="UP000681967">
    <property type="component" value="Unassembled WGS sequence"/>
</dbReference>
<dbReference type="SUPFAM" id="SSF52540">
    <property type="entry name" value="P-loop containing nucleoside triphosphate hydrolases"/>
    <property type="match status" value="1"/>
</dbReference>
<dbReference type="InterPro" id="IPR051055">
    <property type="entry name" value="PIF1_helicase"/>
</dbReference>
<comment type="similarity">
    <text evidence="1">Belongs to the helicase family.</text>
</comment>
<evidence type="ECO:0000259" key="4">
    <source>
        <dbReference type="Pfam" id="PF05970"/>
    </source>
</evidence>
<evidence type="ECO:0000313" key="7">
    <source>
        <dbReference type="Proteomes" id="UP000681967"/>
    </source>
</evidence>
<feature type="region of interest" description="Disordered" evidence="3">
    <location>
        <begin position="556"/>
        <end position="578"/>
    </location>
</feature>
<evidence type="ECO:0000256" key="3">
    <source>
        <dbReference type="SAM" id="MobiDB-lite"/>
    </source>
</evidence>
<keyword evidence="2" id="KW-0175">Coiled coil</keyword>
<dbReference type="InterPro" id="IPR025476">
    <property type="entry name" value="Helitron_helicase-like"/>
</dbReference>
<feature type="domain" description="Helitron helicase-like" evidence="5">
    <location>
        <begin position="151"/>
        <end position="242"/>
    </location>
</feature>
<dbReference type="GO" id="GO:0005524">
    <property type="term" value="F:ATP binding"/>
    <property type="evidence" value="ECO:0007669"/>
    <property type="project" value="UniProtKB-KW"/>
</dbReference>
<evidence type="ECO:0000313" key="6">
    <source>
        <dbReference type="EMBL" id="CAF4488852.1"/>
    </source>
</evidence>
<dbReference type="EC" id="5.6.2.3" evidence="1"/>
<gene>
    <name evidence="6" type="ORF">BYL167_LOCUS35472</name>
</gene>
<dbReference type="GO" id="GO:0006310">
    <property type="term" value="P:DNA recombination"/>
    <property type="evidence" value="ECO:0007669"/>
    <property type="project" value="UniProtKB-KW"/>
</dbReference>
<keyword evidence="1" id="KW-0547">Nucleotide-binding</keyword>
<name>A0A8S2XD04_9BILA</name>
<dbReference type="Pfam" id="PF05970">
    <property type="entry name" value="PIF1"/>
    <property type="match status" value="1"/>
</dbReference>
<keyword evidence="1" id="KW-0378">Hydrolase</keyword>
<dbReference type="InterPro" id="IPR010285">
    <property type="entry name" value="DNA_helicase_pif1-like_DEAD"/>
</dbReference>
<comment type="caution">
    <text evidence="6">The sequence shown here is derived from an EMBL/GenBank/DDBJ whole genome shotgun (WGS) entry which is preliminary data.</text>
</comment>
<protein>
    <recommendedName>
        <fullName evidence="1">ATP-dependent DNA helicase</fullName>
        <ecNumber evidence="1">5.6.2.3</ecNumber>
    </recommendedName>
</protein>
<dbReference type="Pfam" id="PF14214">
    <property type="entry name" value="Helitron_like_N"/>
    <property type="match status" value="1"/>
</dbReference>
<feature type="compositionally biased region" description="Acidic residues" evidence="3">
    <location>
        <begin position="557"/>
        <end position="567"/>
    </location>
</feature>
<proteinExistence type="inferred from homology"/>
<keyword evidence="1" id="KW-0347">Helicase</keyword>